<dbReference type="InterPro" id="IPR003593">
    <property type="entry name" value="AAA+_ATPase"/>
</dbReference>
<feature type="region of interest" description="Disordered" evidence="4">
    <location>
        <begin position="439"/>
        <end position="476"/>
    </location>
</feature>
<dbReference type="EMBL" id="HE804045">
    <property type="protein sequence ID" value="CCH30893.1"/>
    <property type="molecule type" value="Genomic_DNA"/>
</dbReference>
<keyword evidence="3" id="KW-0067">ATP-binding</keyword>
<keyword evidence="7" id="KW-1185">Reference proteome</keyword>
<dbReference type="STRING" id="1179773.BN6_35970"/>
<dbReference type="Proteomes" id="UP000006281">
    <property type="component" value="Chromosome"/>
</dbReference>
<dbReference type="CDD" id="cd03221">
    <property type="entry name" value="ABCF_EF-3"/>
    <property type="match status" value="1"/>
</dbReference>
<dbReference type="GO" id="GO:0016887">
    <property type="term" value="F:ATP hydrolysis activity"/>
    <property type="evidence" value="ECO:0007669"/>
    <property type="project" value="InterPro"/>
</dbReference>
<dbReference type="InterPro" id="IPR003439">
    <property type="entry name" value="ABC_transporter-like_ATP-bd"/>
</dbReference>
<dbReference type="SUPFAM" id="SSF52540">
    <property type="entry name" value="P-loop containing nucleoside triphosphate hydrolases"/>
    <property type="match status" value="2"/>
</dbReference>
<reference evidence="6 7" key="1">
    <citation type="journal article" date="2012" name="BMC Genomics">
        <title>Complete genome sequence of Saccharothrix espanaensis DSM 44229T and comparison to the other completely sequenced Pseudonocardiaceae.</title>
        <authorList>
            <person name="Strobel T."/>
            <person name="Al-Dilaimi A."/>
            <person name="Blom J."/>
            <person name="Gessner A."/>
            <person name="Kalinowski J."/>
            <person name="Luzhetska M."/>
            <person name="Puhler A."/>
            <person name="Szczepanowski R."/>
            <person name="Bechthold A."/>
            <person name="Ruckert C."/>
        </authorList>
    </citation>
    <scope>NUCLEOTIDE SEQUENCE [LARGE SCALE GENOMIC DNA]</scope>
    <source>
        <strain evidence="7">ATCC 51144 / DSM 44229 / JCM 9112 / NBRC 15066 / NRRL 15764</strain>
    </source>
</reference>
<feature type="domain" description="ABC transporter" evidence="5">
    <location>
        <begin position="2"/>
        <end position="255"/>
    </location>
</feature>
<accession>K0K2U1</accession>
<dbReference type="KEGG" id="sesp:BN6_35970"/>
<dbReference type="FunFam" id="3.40.50.300:FF:000011">
    <property type="entry name" value="Putative ABC transporter ATP-binding component"/>
    <property type="match status" value="1"/>
</dbReference>
<dbReference type="InterPro" id="IPR050611">
    <property type="entry name" value="ABCF"/>
</dbReference>
<organism evidence="6 7">
    <name type="scientific">Saccharothrix espanaensis (strain ATCC 51144 / DSM 44229 / JCM 9112 / NBRC 15066 / NRRL 15764)</name>
    <dbReference type="NCBI Taxonomy" id="1179773"/>
    <lineage>
        <taxon>Bacteria</taxon>
        <taxon>Bacillati</taxon>
        <taxon>Actinomycetota</taxon>
        <taxon>Actinomycetes</taxon>
        <taxon>Pseudonocardiales</taxon>
        <taxon>Pseudonocardiaceae</taxon>
        <taxon>Saccharothrix</taxon>
    </lineage>
</organism>
<keyword evidence="2" id="KW-0547">Nucleotide-binding</keyword>
<dbReference type="HOGENOM" id="CLU_000604_36_0_11"/>
<dbReference type="PANTHER" id="PTHR19211">
    <property type="entry name" value="ATP-BINDING TRANSPORT PROTEIN-RELATED"/>
    <property type="match status" value="1"/>
</dbReference>
<feature type="domain" description="ABC transporter" evidence="5">
    <location>
        <begin position="324"/>
        <end position="541"/>
    </location>
</feature>
<evidence type="ECO:0000256" key="4">
    <source>
        <dbReference type="SAM" id="MobiDB-lite"/>
    </source>
</evidence>
<gene>
    <name evidence="6" type="ordered locus">BN6_35970</name>
</gene>
<dbReference type="eggNOG" id="COG0488">
    <property type="taxonomic scope" value="Bacteria"/>
</dbReference>
<dbReference type="SMART" id="SM00382">
    <property type="entry name" value="AAA"/>
    <property type="match status" value="2"/>
</dbReference>
<feature type="compositionally biased region" description="Low complexity" evidence="4">
    <location>
        <begin position="522"/>
        <end position="535"/>
    </location>
</feature>
<evidence type="ECO:0000256" key="1">
    <source>
        <dbReference type="ARBA" id="ARBA00022737"/>
    </source>
</evidence>
<sequence>MITTRGLVLRAGARPLVSDLSCTVSPGDRVGLVGRNGAGKTTLLAALAGQTRPAAGTATATGTPGCLPQDARAGDQSVTVTDHLLSARGLAEALRDPRVAAEAMAHPAGSLDQAPADYSRAEAVFLAGGGYAAQAEAARVAAGLGLPARVLDQPLGELSGGQRRRVELARILFSGPDRTLLLDEPTNHLDADSAGWLRGFLRGHAGGLVVVSHDTGLLAEVVNRVFHIDARRAAVEIHNTGWAAYLAQRDAEDRRRTRERVNAERKASALHADRMRARVSTAVSARNMARRADRMPADLEPVRRADKVARIRLPEPVPCGRTPLAAIGLAKSYGGHDVLRGVDLAVERGSRLVVLGYNGAGKTTLLRVLAGRERPDAGRVVPGHGARLGYFAQEHDTLDPERTVRRNLADAAPHLADDEVRHVLGMFLFTGRDVEKPARVLSGGEKTRRHGPRCSPRSTATPARSSWSPTTSRRSTRCGRARCSCCRTATNACGTTSTGNWSRSHDPPFTGFVAGRRCSATAGPGPSRRPTSGSAGRSGGPAPPPRRARAGPTP</sequence>
<dbReference type="PATRIC" id="fig|1179773.3.peg.3596"/>
<dbReference type="AlphaFoldDB" id="K0K2U1"/>
<dbReference type="Gene3D" id="3.40.50.300">
    <property type="entry name" value="P-loop containing nucleotide triphosphate hydrolases"/>
    <property type="match status" value="2"/>
</dbReference>
<protein>
    <recommendedName>
        <fullName evidence="5">ABC transporter domain-containing protein</fullName>
    </recommendedName>
</protein>
<proteinExistence type="predicted"/>
<dbReference type="GO" id="GO:0005524">
    <property type="term" value="F:ATP binding"/>
    <property type="evidence" value="ECO:0007669"/>
    <property type="project" value="UniProtKB-KW"/>
</dbReference>
<name>K0K2U1_SACES</name>
<evidence type="ECO:0000313" key="6">
    <source>
        <dbReference type="EMBL" id="CCH30893.1"/>
    </source>
</evidence>
<feature type="compositionally biased region" description="Low complexity" evidence="4">
    <location>
        <begin position="457"/>
        <end position="473"/>
    </location>
</feature>
<evidence type="ECO:0000256" key="3">
    <source>
        <dbReference type="ARBA" id="ARBA00022840"/>
    </source>
</evidence>
<keyword evidence="1" id="KW-0677">Repeat</keyword>
<dbReference type="PROSITE" id="PS50893">
    <property type="entry name" value="ABC_TRANSPORTER_2"/>
    <property type="match status" value="2"/>
</dbReference>
<evidence type="ECO:0000256" key="2">
    <source>
        <dbReference type="ARBA" id="ARBA00022741"/>
    </source>
</evidence>
<evidence type="ECO:0000259" key="5">
    <source>
        <dbReference type="PROSITE" id="PS50893"/>
    </source>
</evidence>
<dbReference type="InterPro" id="IPR017871">
    <property type="entry name" value="ABC_transporter-like_CS"/>
</dbReference>
<dbReference type="PANTHER" id="PTHR19211:SF14">
    <property type="entry name" value="ATP-BINDING CASSETTE SUB-FAMILY F MEMBER 1"/>
    <property type="match status" value="1"/>
</dbReference>
<dbReference type="Pfam" id="PF00005">
    <property type="entry name" value="ABC_tran"/>
    <property type="match status" value="2"/>
</dbReference>
<feature type="region of interest" description="Disordered" evidence="4">
    <location>
        <begin position="495"/>
        <end position="554"/>
    </location>
</feature>
<dbReference type="InterPro" id="IPR027417">
    <property type="entry name" value="P-loop_NTPase"/>
</dbReference>
<dbReference type="PROSITE" id="PS00211">
    <property type="entry name" value="ABC_TRANSPORTER_1"/>
    <property type="match status" value="1"/>
</dbReference>
<evidence type="ECO:0000313" key="7">
    <source>
        <dbReference type="Proteomes" id="UP000006281"/>
    </source>
</evidence>